<evidence type="ECO:0000256" key="3">
    <source>
        <dbReference type="ARBA" id="ARBA00012780"/>
    </source>
</evidence>
<evidence type="ECO:0000256" key="1">
    <source>
        <dbReference type="ARBA" id="ARBA00000382"/>
    </source>
</evidence>
<protein>
    <recommendedName>
        <fullName evidence="3">glucan endo-1,3-beta-D-glucosidase</fullName>
        <ecNumber evidence="3">3.2.1.39</ecNumber>
    </recommendedName>
</protein>
<dbReference type="AlphaFoldDB" id="A0AAX6HEJ5"/>
<dbReference type="Gene3D" id="3.20.20.80">
    <property type="entry name" value="Glycosidases"/>
    <property type="match status" value="1"/>
</dbReference>
<name>A0AAX6HEJ5_IRIPA</name>
<evidence type="ECO:0000256" key="4">
    <source>
        <dbReference type="ARBA" id="ARBA00022729"/>
    </source>
</evidence>
<evidence type="ECO:0000313" key="10">
    <source>
        <dbReference type="EMBL" id="KAJ6839182.1"/>
    </source>
</evidence>
<keyword evidence="4 9" id="KW-0732">Signal</keyword>
<keyword evidence="6" id="KW-0326">Glycosidase</keyword>
<feature type="chain" id="PRO_5043904204" description="glucan endo-1,3-beta-D-glucosidase" evidence="9">
    <location>
        <begin position="25"/>
        <end position="419"/>
    </location>
</feature>
<feature type="region of interest" description="Disordered" evidence="8">
    <location>
        <begin position="359"/>
        <end position="378"/>
    </location>
</feature>
<evidence type="ECO:0000256" key="2">
    <source>
        <dbReference type="ARBA" id="ARBA00008773"/>
    </source>
</evidence>
<evidence type="ECO:0000256" key="9">
    <source>
        <dbReference type="SAM" id="SignalP"/>
    </source>
</evidence>
<dbReference type="InterPro" id="IPR044965">
    <property type="entry name" value="Glyco_hydro_17_plant"/>
</dbReference>
<dbReference type="FunFam" id="3.20.20.80:FF:000005">
    <property type="entry name" value="Glucan endo-1,3-beta-glucosidase 14"/>
    <property type="match status" value="1"/>
</dbReference>
<evidence type="ECO:0000256" key="5">
    <source>
        <dbReference type="ARBA" id="ARBA00022801"/>
    </source>
</evidence>
<feature type="signal peptide" evidence="9">
    <location>
        <begin position="1"/>
        <end position="24"/>
    </location>
</feature>
<dbReference type="Pfam" id="PF00332">
    <property type="entry name" value="Glyco_hydro_17"/>
    <property type="match status" value="1"/>
</dbReference>
<evidence type="ECO:0000256" key="7">
    <source>
        <dbReference type="RuleBase" id="RU004335"/>
    </source>
</evidence>
<dbReference type="EMBL" id="JANAVB010010198">
    <property type="protein sequence ID" value="KAJ6839182.1"/>
    <property type="molecule type" value="Genomic_DNA"/>
</dbReference>
<organism evidence="10 11">
    <name type="scientific">Iris pallida</name>
    <name type="common">Sweet iris</name>
    <dbReference type="NCBI Taxonomy" id="29817"/>
    <lineage>
        <taxon>Eukaryota</taxon>
        <taxon>Viridiplantae</taxon>
        <taxon>Streptophyta</taxon>
        <taxon>Embryophyta</taxon>
        <taxon>Tracheophyta</taxon>
        <taxon>Spermatophyta</taxon>
        <taxon>Magnoliopsida</taxon>
        <taxon>Liliopsida</taxon>
        <taxon>Asparagales</taxon>
        <taxon>Iridaceae</taxon>
        <taxon>Iridoideae</taxon>
        <taxon>Irideae</taxon>
        <taxon>Iris</taxon>
    </lineage>
</organism>
<evidence type="ECO:0000256" key="6">
    <source>
        <dbReference type="ARBA" id="ARBA00023295"/>
    </source>
</evidence>
<reference evidence="10" key="1">
    <citation type="journal article" date="2023" name="GigaByte">
        <title>Genome assembly of the bearded iris, Iris pallida Lam.</title>
        <authorList>
            <person name="Bruccoleri R.E."/>
            <person name="Oakeley E.J."/>
            <person name="Faust A.M.E."/>
            <person name="Altorfer M."/>
            <person name="Dessus-Babus S."/>
            <person name="Burckhardt D."/>
            <person name="Oertli M."/>
            <person name="Naumann U."/>
            <person name="Petersen F."/>
            <person name="Wong J."/>
        </authorList>
    </citation>
    <scope>NUCLEOTIDE SEQUENCE</scope>
    <source>
        <strain evidence="10">GSM-AAB239-AS_SAM_17_03QT</strain>
    </source>
</reference>
<dbReference type="InterPro" id="IPR017853">
    <property type="entry name" value="GH"/>
</dbReference>
<comment type="similarity">
    <text evidence="2 7">Belongs to the glycosyl hydrolase 17 family.</text>
</comment>
<gene>
    <name evidence="10" type="ORF">M6B38_315870</name>
</gene>
<dbReference type="PANTHER" id="PTHR32227">
    <property type="entry name" value="GLUCAN ENDO-1,3-BETA-GLUCOSIDASE BG1-RELATED-RELATED"/>
    <property type="match status" value="1"/>
</dbReference>
<proteinExistence type="inferred from homology"/>
<dbReference type="Proteomes" id="UP001140949">
    <property type="component" value="Unassembled WGS sequence"/>
</dbReference>
<accession>A0AAX6HEJ5</accession>
<dbReference type="GO" id="GO:0042973">
    <property type="term" value="F:glucan endo-1,3-beta-D-glucosidase activity"/>
    <property type="evidence" value="ECO:0007669"/>
    <property type="project" value="UniProtKB-EC"/>
</dbReference>
<keyword evidence="11" id="KW-1185">Reference proteome</keyword>
<reference evidence="10" key="2">
    <citation type="submission" date="2023-04" db="EMBL/GenBank/DDBJ databases">
        <authorList>
            <person name="Bruccoleri R.E."/>
            <person name="Oakeley E.J."/>
            <person name="Faust A.-M."/>
            <person name="Dessus-Babus S."/>
            <person name="Altorfer M."/>
            <person name="Burckhardt D."/>
            <person name="Oertli M."/>
            <person name="Naumann U."/>
            <person name="Petersen F."/>
            <person name="Wong J."/>
        </authorList>
    </citation>
    <scope>NUCLEOTIDE SEQUENCE</scope>
    <source>
        <strain evidence="10">GSM-AAB239-AS_SAM_17_03QT</strain>
        <tissue evidence="10">Leaf</tissue>
    </source>
</reference>
<keyword evidence="5" id="KW-0378">Hydrolase</keyword>
<dbReference type="GO" id="GO:0005975">
    <property type="term" value="P:carbohydrate metabolic process"/>
    <property type="evidence" value="ECO:0007669"/>
    <property type="project" value="InterPro"/>
</dbReference>
<dbReference type="SUPFAM" id="SSF51445">
    <property type="entry name" value="(Trans)glycosidases"/>
    <property type="match status" value="1"/>
</dbReference>
<comment type="catalytic activity">
    <reaction evidence="1">
        <text>Hydrolysis of (1-&gt;3)-beta-D-glucosidic linkages in (1-&gt;3)-beta-D-glucans.</text>
        <dbReference type="EC" id="3.2.1.39"/>
    </reaction>
</comment>
<evidence type="ECO:0000313" key="11">
    <source>
        <dbReference type="Proteomes" id="UP001140949"/>
    </source>
</evidence>
<evidence type="ECO:0000256" key="8">
    <source>
        <dbReference type="SAM" id="MobiDB-lite"/>
    </source>
</evidence>
<dbReference type="InterPro" id="IPR000490">
    <property type="entry name" value="Glyco_hydro_17"/>
</dbReference>
<sequence length="419" mass="44851">MSAINFFFFLFFFLGGHFPFRSSSTSTSLVGINYGLVADNLPSPSSVPPLLRSLGVGRIRLYDADPNVLRSLANTGIEFVVGLPDRCILKAASDPSFSLTWLKSNVQSYLPATKIVAVTVGNEVLTNNDTSYARSLLPAIDSLHSALVSLNLDRQVAITTAHSVAILSSSYPPSAGRFRPDLLPLLCPLLSFHARTGSPFLINAYPFFAYKSDPKRISLDYALFQPNDGVVDPATGLRYDNMLFAQIDAVYAAMKAAGSAAARGVEVRVSETGWPSGGDPDEVGATPENAAKYNGNLMKLVMANKGTPMAPKTPVRVYVFALFNENMKPGPASERNYGLFKPDGTPTYKLDVDFAQDNSTASGSAGSSGGGGDSSAGNSTTDPDYYSISAAVPVREWQKRAETLVRMGVLLLFTCCCLM</sequence>
<comment type="caution">
    <text evidence="10">The sequence shown here is derived from an EMBL/GenBank/DDBJ whole genome shotgun (WGS) entry which is preliminary data.</text>
</comment>
<dbReference type="EC" id="3.2.1.39" evidence="3"/>